<keyword evidence="2" id="KW-0238">DNA-binding</keyword>
<accession>A0A8J3J2J7</accession>
<dbReference type="SMART" id="SM00448">
    <property type="entry name" value="REC"/>
    <property type="match status" value="1"/>
</dbReference>
<feature type="modified residue" description="4-aspartylphosphate" evidence="3">
    <location>
        <position position="56"/>
    </location>
</feature>
<evidence type="ECO:0000313" key="6">
    <source>
        <dbReference type="EMBL" id="GID10817.1"/>
    </source>
</evidence>
<evidence type="ECO:0000256" key="1">
    <source>
        <dbReference type="ARBA" id="ARBA00022553"/>
    </source>
</evidence>
<dbReference type="InterPro" id="IPR000792">
    <property type="entry name" value="Tscrpt_reg_LuxR_C"/>
</dbReference>
<dbReference type="AlphaFoldDB" id="A0A8J3J2J7"/>
<reference evidence="6" key="1">
    <citation type="submission" date="2021-01" db="EMBL/GenBank/DDBJ databases">
        <title>Whole genome shotgun sequence of Actinocatenispora rupis NBRC 107355.</title>
        <authorList>
            <person name="Komaki H."/>
            <person name="Tamura T."/>
        </authorList>
    </citation>
    <scope>NUCLEOTIDE SEQUENCE</scope>
    <source>
        <strain evidence="6">NBRC 107355</strain>
    </source>
</reference>
<dbReference type="PROSITE" id="PS50110">
    <property type="entry name" value="RESPONSE_REGULATORY"/>
    <property type="match status" value="1"/>
</dbReference>
<name>A0A8J3J2J7_9ACTN</name>
<protein>
    <submittedName>
        <fullName evidence="6">Transcriptional regulator</fullName>
    </submittedName>
</protein>
<evidence type="ECO:0000256" key="2">
    <source>
        <dbReference type="ARBA" id="ARBA00023125"/>
    </source>
</evidence>
<dbReference type="Pfam" id="PF00072">
    <property type="entry name" value="Response_reg"/>
    <property type="match status" value="1"/>
</dbReference>
<dbReference type="InterPro" id="IPR058245">
    <property type="entry name" value="NreC/VraR/RcsB-like_REC"/>
</dbReference>
<evidence type="ECO:0000256" key="3">
    <source>
        <dbReference type="PROSITE-ProRule" id="PRU00169"/>
    </source>
</evidence>
<dbReference type="PANTHER" id="PTHR43214:SF43">
    <property type="entry name" value="TWO-COMPONENT RESPONSE REGULATOR"/>
    <property type="match status" value="1"/>
</dbReference>
<dbReference type="Gene3D" id="3.40.50.2300">
    <property type="match status" value="1"/>
</dbReference>
<dbReference type="EMBL" id="BOMB01000010">
    <property type="protein sequence ID" value="GID10817.1"/>
    <property type="molecule type" value="Genomic_DNA"/>
</dbReference>
<dbReference type="GO" id="GO:0000160">
    <property type="term" value="P:phosphorelay signal transduction system"/>
    <property type="evidence" value="ECO:0007669"/>
    <property type="project" value="InterPro"/>
</dbReference>
<dbReference type="Gene3D" id="1.10.10.10">
    <property type="entry name" value="Winged helix-like DNA-binding domain superfamily/Winged helix DNA-binding domain"/>
    <property type="match status" value="1"/>
</dbReference>
<dbReference type="SUPFAM" id="SSF46894">
    <property type="entry name" value="C-terminal effector domain of the bipartite response regulators"/>
    <property type="match status" value="1"/>
</dbReference>
<dbReference type="SMART" id="SM00421">
    <property type="entry name" value="HTH_LUXR"/>
    <property type="match status" value="1"/>
</dbReference>
<dbReference type="InterPro" id="IPR001789">
    <property type="entry name" value="Sig_transdc_resp-reg_receiver"/>
</dbReference>
<evidence type="ECO:0000259" key="5">
    <source>
        <dbReference type="PROSITE" id="PS50110"/>
    </source>
</evidence>
<dbReference type="SUPFAM" id="SSF52172">
    <property type="entry name" value="CheY-like"/>
    <property type="match status" value="1"/>
</dbReference>
<comment type="caution">
    <text evidence="6">The sequence shown here is derived from an EMBL/GenBank/DDBJ whole genome shotgun (WGS) entry which is preliminary data.</text>
</comment>
<dbReference type="CDD" id="cd06170">
    <property type="entry name" value="LuxR_C_like"/>
    <property type="match status" value="1"/>
</dbReference>
<sequence length="219" mass="23275">MTPIRVLVVDDQPLFAEALSAWLARDPGFEVVAAAQNGAGARDALAATAVDVVLVDLDLGDESGIDLLDHVRDHHPGTRAVVLTASNSPDALADAVRRGAASWLSKTADGATLTRVLRGVLRDEVWIPPNLLGGLLRTLTEQPGSTVLDRLTVRERQILQCLVDGLTRAEIADRLFLSANTVRTHTQNLLAKLSVHSVLEAVALALRHGMRPSGPAGTD</sequence>
<dbReference type="CDD" id="cd17535">
    <property type="entry name" value="REC_NarL-like"/>
    <property type="match status" value="1"/>
</dbReference>
<dbReference type="PANTHER" id="PTHR43214">
    <property type="entry name" value="TWO-COMPONENT RESPONSE REGULATOR"/>
    <property type="match status" value="1"/>
</dbReference>
<organism evidence="6 7">
    <name type="scientific">Actinocatenispora rupis</name>
    <dbReference type="NCBI Taxonomy" id="519421"/>
    <lineage>
        <taxon>Bacteria</taxon>
        <taxon>Bacillati</taxon>
        <taxon>Actinomycetota</taxon>
        <taxon>Actinomycetes</taxon>
        <taxon>Micromonosporales</taxon>
        <taxon>Micromonosporaceae</taxon>
        <taxon>Actinocatenispora</taxon>
    </lineage>
</organism>
<dbReference type="RefSeq" id="WP_203656374.1">
    <property type="nucleotide sequence ID" value="NZ_BAAAZM010000004.1"/>
</dbReference>
<dbReference type="InterPro" id="IPR036388">
    <property type="entry name" value="WH-like_DNA-bd_sf"/>
</dbReference>
<proteinExistence type="predicted"/>
<dbReference type="PROSITE" id="PS50043">
    <property type="entry name" value="HTH_LUXR_2"/>
    <property type="match status" value="1"/>
</dbReference>
<dbReference type="PRINTS" id="PR00038">
    <property type="entry name" value="HTHLUXR"/>
</dbReference>
<gene>
    <name evidence="6" type="ORF">Aru02nite_17060</name>
</gene>
<dbReference type="GO" id="GO:0003677">
    <property type="term" value="F:DNA binding"/>
    <property type="evidence" value="ECO:0007669"/>
    <property type="project" value="UniProtKB-KW"/>
</dbReference>
<feature type="domain" description="HTH luxR-type" evidence="4">
    <location>
        <begin position="144"/>
        <end position="209"/>
    </location>
</feature>
<dbReference type="InterPro" id="IPR011006">
    <property type="entry name" value="CheY-like_superfamily"/>
</dbReference>
<evidence type="ECO:0000259" key="4">
    <source>
        <dbReference type="PROSITE" id="PS50043"/>
    </source>
</evidence>
<keyword evidence="1 3" id="KW-0597">Phosphoprotein</keyword>
<keyword evidence="7" id="KW-1185">Reference proteome</keyword>
<dbReference type="InterPro" id="IPR016032">
    <property type="entry name" value="Sig_transdc_resp-reg_C-effctor"/>
</dbReference>
<dbReference type="GO" id="GO:0006355">
    <property type="term" value="P:regulation of DNA-templated transcription"/>
    <property type="evidence" value="ECO:0007669"/>
    <property type="project" value="InterPro"/>
</dbReference>
<feature type="domain" description="Response regulatory" evidence="5">
    <location>
        <begin position="5"/>
        <end position="121"/>
    </location>
</feature>
<dbReference type="InterPro" id="IPR039420">
    <property type="entry name" value="WalR-like"/>
</dbReference>
<evidence type="ECO:0000313" key="7">
    <source>
        <dbReference type="Proteomes" id="UP000612808"/>
    </source>
</evidence>
<dbReference type="Proteomes" id="UP000612808">
    <property type="component" value="Unassembled WGS sequence"/>
</dbReference>
<dbReference type="Pfam" id="PF00196">
    <property type="entry name" value="GerE"/>
    <property type="match status" value="1"/>
</dbReference>